<dbReference type="Gene3D" id="3.75.10.10">
    <property type="entry name" value="L-arginine/glycine Amidinotransferase, Chain A"/>
    <property type="match status" value="1"/>
</dbReference>
<comment type="similarity">
    <text evidence="3">Belongs to the eIF-6 family.</text>
</comment>
<dbReference type="GO" id="GO:0003743">
    <property type="term" value="F:translation initiation factor activity"/>
    <property type="evidence" value="ECO:0007669"/>
    <property type="project" value="UniProtKB-UniRule"/>
</dbReference>
<dbReference type="PANTHER" id="PTHR10784">
    <property type="entry name" value="TRANSLATION INITIATION FACTOR 6"/>
    <property type="match status" value="1"/>
</dbReference>
<evidence type="ECO:0000313" key="4">
    <source>
        <dbReference type="EMBL" id="HGQ59915.1"/>
    </source>
</evidence>
<dbReference type="EMBL" id="DTBP01000018">
    <property type="protein sequence ID" value="HGQ74008.1"/>
    <property type="molecule type" value="Genomic_DNA"/>
</dbReference>
<dbReference type="Pfam" id="PF01912">
    <property type="entry name" value="eIF-6"/>
    <property type="match status" value="1"/>
</dbReference>
<evidence type="ECO:0000256" key="1">
    <source>
        <dbReference type="ARBA" id="ARBA00022540"/>
    </source>
</evidence>
<dbReference type="HAMAP" id="MF_00032">
    <property type="entry name" value="eIF_6"/>
    <property type="match status" value="1"/>
</dbReference>
<accession>A0A7C4NP76</accession>
<keyword evidence="1 3" id="KW-0396">Initiation factor</keyword>
<dbReference type="GO" id="GO:0042256">
    <property type="term" value="P:cytosolic ribosome assembly"/>
    <property type="evidence" value="ECO:0007669"/>
    <property type="project" value="InterPro"/>
</dbReference>
<proteinExistence type="inferred from homology"/>
<comment type="caution">
    <text evidence="5">The sequence shown here is derived from an EMBL/GenBank/DDBJ whole genome shotgun (WGS) entry which is preliminary data.</text>
</comment>
<dbReference type="InterPro" id="IPR002769">
    <property type="entry name" value="eIF6"/>
</dbReference>
<name>A0A7C4NP76_STAMA</name>
<dbReference type="SUPFAM" id="SSF55909">
    <property type="entry name" value="Pentein"/>
    <property type="match status" value="1"/>
</dbReference>
<dbReference type="NCBIfam" id="TIGR00323">
    <property type="entry name" value="eIF-6"/>
    <property type="match status" value="1"/>
</dbReference>
<gene>
    <name evidence="3" type="primary">eif6</name>
    <name evidence="4" type="ORF">ENU09_04310</name>
    <name evidence="5" type="ORF">ENU20_02905</name>
</gene>
<sequence>MNLSKLKIKGSPHIGVFIFANDVIAIVPPELDRKTREEISEVLNVEVFEAKVAGTDLNGVMIAGNDKGIILPRNVLDEEYVVLKKALAKHGLNIYISRSKYTAMGNVILLNNRVGLVSEDVEKSEIVKIKDFLEIEIYAMNIMQLPIPGGLAVVTDRGGVIHPDVSDEEVDKLKRTFGFQVEKTTVNAGIPFVKSGVVCNNKGILVGELTTGPEILRIRRGLMG</sequence>
<dbReference type="GO" id="GO:0043022">
    <property type="term" value="F:ribosome binding"/>
    <property type="evidence" value="ECO:0007669"/>
    <property type="project" value="InterPro"/>
</dbReference>
<reference evidence="5" key="1">
    <citation type="journal article" date="2020" name="mSystems">
        <title>Genome- and Community-Level Interaction Insights into Carbon Utilization and Element Cycling Functions of Hydrothermarchaeota in Hydrothermal Sediment.</title>
        <authorList>
            <person name="Zhou Z."/>
            <person name="Liu Y."/>
            <person name="Xu W."/>
            <person name="Pan J."/>
            <person name="Luo Z.H."/>
            <person name="Li M."/>
        </authorList>
    </citation>
    <scope>NUCLEOTIDE SEQUENCE [LARGE SCALE GENOMIC DNA]</scope>
    <source>
        <strain evidence="4">SpSt-638</strain>
        <strain evidence="5">SpSt-648</strain>
    </source>
</reference>
<dbReference type="AlphaFoldDB" id="A0A7C4NP76"/>
<dbReference type="SMART" id="SM00654">
    <property type="entry name" value="eIF6"/>
    <property type="match status" value="1"/>
</dbReference>
<dbReference type="PIRSF" id="PIRSF006413">
    <property type="entry name" value="IF-6"/>
    <property type="match status" value="1"/>
</dbReference>
<evidence type="ECO:0000313" key="5">
    <source>
        <dbReference type="EMBL" id="HGQ74008.1"/>
    </source>
</evidence>
<organism evidence="5">
    <name type="scientific">Staphylothermus marinus</name>
    <dbReference type="NCBI Taxonomy" id="2280"/>
    <lineage>
        <taxon>Archaea</taxon>
        <taxon>Thermoproteota</taxon>
        <taxon>Thermoprotei</taxon>
        <taxon>Desulfurococcales</taxon>
        <taxon>Desulfurococcaceae</taxon>
        <taxon>Staphylothermus</taxon>
    </lineage>
</organism>
<dbReference type="EMBL" id="DTBE01000108">
    <property type="protein sequence ID" value="HGQ59915.1"/>
    <property type="molecule type" value="Genomic_DNA"/>
</dbReference>
<evidence type="ECO:0000256" key="3">
    <source>
        <dbReference type="HAMAP-Rule" id="MF_00032"/>
    </source>
</evidence>
<keyword evidence="2 3" id="KW-0648">Protein biosynthesis</keyword>
<comment type="function">
    <text evidence="3">Binds to the 50S ribosomal subunit and prevents its association with the 30S ribosomal subunit to form the 70S initiation complex.</text>
</comment>
<protein>
    <recommendedName>
        <fullName evidence="3">Translation initiation factor 6</fullName>
        <shortName evidence="3">aIF-6</shortName>
    </recommendedName>
</protein>
<evidence type="ECO:0000256" key="2">
    <source>
        <dbReference type="ARBA" id="ARBA00022917"/>
    </source>
</evidence>